<dbReference type="Gene3D" id="3.40.50.10860">
    <property type="entry name" value="Leucine Dehydrogenase, chain A, domain 1"/>
    <property type="match status" value="1"/>
</dbReference>
<feature type="domain" description="Tetrahydrofolate dehydrogenase/cyclohydrolase catalytic" evidence="13">
    <location>
        <begin position="5"/>
        <end position="119"/>
    </location>
</feature>
<gene>
    <name evidence="12" type="primary">folD</name>
    <name evidence="15" type="ORF">ABNN70_10935</name>
</gene>
<feature type="binding site" evidence="12">
    <location>
        <begin position="164"/>
        <end position="166"/>
    </location>
    <ligand>
        <name>NADP(+)</name>
        <dbReference type="ChEBI" id="CHEBI:58349"/>
    </ligand>
</feature>
<name>A0AAU8IDT3_9BACL</name>
<keyword evidence="11 12" id="KW-0511">Multifunctional enzyme</keyword>
<proteinExistence type="inferred from homology"/>
<dbReference type="CDD" id="cd01080">
    <property type="entry name" value="NAD_bind_m-THF_DH_Cyclohyd"/>
    <property type="match status" value="1"/>
</dbReference>
<dbReference type="FunFam" id="3.40.50.10860:FF:000005">
    <property type="entry name" value="C-1-tetrahydrofolate synthase, cytoplasmic, putative"/>
    <property type="match status" value="1"/>
</dbReference>
<dbReference type="InterPro" id="IPR000672">
    <property type="entry name" value="THF_DH/CycHdrlase"/>
</dbReference>
<dbReference type="GO" id="GO:0009086">
    <property type="term" value="P:methionine biosynthetic process"/>
    <property type="evidence" value="ECO:0007669"/>
    <property type="project" value="UniProtKB-KW"/>
</dbReference>
<dbReference type="InterPro" id="IPR020630">
    <property type="entry name" value="THF_DH/CycHdrlase_cat_dom"/>
</dbReference>
<evidence type="ECO:0000256" key="5">
    <source>
        <dbReference type="ARBA" id="ARBA00022755"/>
    </source>
</evidence>
<keyword evidence="3 12" id="KW-0554">One-carbon metabolism</keyword>
<dbReference type="Pfam" id="PF02882">
    <property type="entry name" value="THF_DHG_CYH_C"/>
    <property type="match status" value="1"/>
</dbReference>
<evidence type="ECO:0000256" key="9">
    <source>
        <dbReference type="ARBA" id="ARBA00023102"/>
    </source>
</evidence>
<dbReference type="Gene3D" id="3.40.50.720">
    <property type="entry name" value="NAD(P)-binding Rossmann-like Domain"/>
    <property type="match status" value="1"/>
</dbReference>
<protein>
    <recommendedName>
        <fullName evidence="12">Bifunctional protein FolD</fullName>
    </recommendedName>
    <domain>
        <recommendedName>
            <fullName evidence="12">Methylenetetrahydrofolate dehydrogenase</fullName>
            <ecNumber evidence="12">1.5.1.5</ecNumber>
        </recommendedName>
    </domain>
    <domain>
        <recommendedName>
            <fullName evidence="12">Methenyltetrahydrofolate cyclohydrolase</fullName>
            <ecNumber evidence="12">3.5.4.9</ecNumber>
        </recommendedName>
    </domain>
</protein>
<dbReference type="EC" id="1.5.1.5" evidence="12"/>
<evidence type="ECO:0000256" key="2">
    <source>
        <dbReference type="ARBA" id="ARBA00011738"/>
    </source>
</evidence>
<dbReference type="PANTHER" id="PTHR48099">
    <property type="entry name" value="C-1-TETRAHYDROFOLATE SYNTHASE, CYTOPLASMIC-RELATED"/>
    <property type="match status" value="1"/>
</dbReference>
<dbReference type="SUPFAM" id="SSF51735">
    <property type="entry name" value="NAD(P)-binding Rossmann-fold domains"/>
    <property type="match status" value="1"/>
</dbReference>
<evidence type="ECO:0000256" key="12">
    <source>
        <dbReference type="HAMAP-Rule" id="MF_01576"/>
    </source>
</evidence>
<dbReference type="RefSeq" id="WP_353947799.1">
    <property type="nucleotide sequence ID" value="NZ_CP159510.1"/>
</dbReference>
<dbReference type="GO" id="GO:0004477">
    <property type="term" value="F:methenyltetrahydrofolate cyclohydrolase activity"/>
    <property type="evidence" value="ECO:0007669"/>
    <property type="project" value="UniProtKB-UniRule"/>
</dbReference>
<dbReference type="PRINTS" id="PR00085">
    <property type="entry name" value="THFDHDRGNASE"/>
</dbReference>
<comment type="catalytic activity">
    <reaction evidence="12">
        <text>(6R)-5,10-methenyltetrahydrofolate + H2O = (6R)-10-formyltetrahydrofolate + H(+)</text>
        <dbReference type="Rhea" id="RHEA:23700"/>
        <dbReference type="ChEBI" id="CHEBI:15377"/>
        <dbReference type="ChEBI" id="CHEBI:15378"/>
        <dbReference type="ChEBI" id="CHEBI:57455"/>
        <dbReference type="ChEBI" id="CHEBI:195366"/>
        <dbReference type="EC" id="3.5.4.9"/>
    </reaction>
</comment>
<comment type="catalytic activity">
    <reaction evidence="12">
        <text>(6R)-5,10-methylene-5,6,7,8-tetrahydrofolate + NADP(+) = (6R)-5,10-methenyltetrahydrofolate + NADPH</text>
        <dbReference type="Rhea" id="RHEA:22812"/>
        <dbReference type="ChEBI" id="CHEBI:15636"/>
        <dbReference type="ChEBI" id="CHEBI:57455"/>
        <dbReference type="ChEBI" id="CHEBI:57783"/>
        <dbReference type="ChEBI" id="CHEBI:58349"/>
        <dbReference type="EC" id="1.5.1.5"/>
    </reaction>
</comment>
<evidence type="ECO:0000313" key="15">
    <source>
        <dbReference type="EMBL" id="XCJ16201.1"/>
    </source>
</evidence>
<organism evidence="15">
    <name type="scientific">Sporolactobacillus sp. Y61</name>
    <dbReference type="NCBI Taxonomy" id="3160863"/>
    <lineage>
        <taxon>Bacteria</taxon>
        <taxon>Bacillati</taxon>
        <taxon>Bacillota</taxon>
        <taxon>Bacilli</taxon>
        <taxon>Bacillales</taxon>
        <taxon>Sporolactobacillaceae</taxon>
        <taxon>Sporolactobacillus</taxon>
    </lineage>
</organism>
<comment type="caution">
    <text evidence="12">Lacks conserved residue(s) required for the propagation of feature annotation.</text>
</comment>
<dbReference type="Pfam" id="PF00763">
    <property type="entry name" value="THF_DHG_CYH"/>
    <property type="match status" value="1"/>
</dbReference>
<dbReference type="GO" id="GO:0006164">
    <property type="term" value="P:purine nucleotide biosynthetic process"/>
    <property type="evidence" value="ECO:0007669"/>
    <property type="project" value="UniProtKB-KW"/>
</dbReference>
<keyword evidence="7 12" id="KW-0521">NADP</keyword>
<dbReference type="InterPro" id="IPR036291">
    <property type="entry name" value="NAD(P)-bd_dom_sf"/>
</dbReference>
<dbReference type="EMBL" id="CP159510">
    <property type="protein sequence ID" value="XCJ16201.1"/>
    <property type="molecule type" value="Genomic_DNA"/>
</dbReference>
<dbReference type="HAMAP" id="MF_01576">
    <property type="entry name" value="THF_DHG_CYH"/>
    <property type="match status" value="1"/>
</dbReference>
<comment type="pathway">
    <text evidence="1 12">One-carbon metabolism; tetrahydrofolate interconversion.</text>
</comment>
<keyword evidence="9 12" id="KW-0368">Histidine biosynthesis</keyword>
<evidence type="ECO:0000256" key="4">
    <source>
        <dbReference type="ARBA" id="ARBA00022605"/>
    </source>
</evidence>
<dbReference type="SUPFAM" id="SSF53223">
    <property type="entry name" value="Aminoacid dehydrogenase-like, N-terminal domain"/>
    <property type="match status" value="1"/>
</dbReference>
<evidence type="ECO:0000256" key="11">
    <source>
        <dbReference type="ARBA" id="ARBA00023268"/>
    </source>
</evidence>
<evidence type="ECO:0000256" key="8">
    <source>
        <dbReference type="ARBA" id="ARBA00023002"/>
    </source>
</evidence>
<dbReference type="InterPro" id="IPR046346">
    <property type="entry name" value="Aminoacid_DH-like_N_sf"/>
</dbReference>
<dbReference type="AlphaFoldDB" id="A0AAU8IDT3"/>
<dbReference type="GO" id="GO:0000105">
    <property type="term" value="P:L-histidine biosynthetic process"/>
    <property type="evidence" value="ECO:0007669"/>
    <property type="project" value="UniProtKB-KW"/>
</dbReference>
<dbReference type="GO" id="GO:0035999">
    <property type="term" value="P:tetrahydrofolate interconversion"/>
    <property type="evidence" value="ECO:0007669"/>
    <property type="project" value="UniProtKB-UniRule"/>
</dbReference>
<dbReference type="EC" id="3.5.4.9" evidence="12"/>
<feature type="binding site" evidence="12">
    <location>
        <position position="230"/>
    </location>
    <ligand>
        <name>NADP(+)</name>
        <dbReference type="ChEBI" id="CHEBI:58349"/>
    </ligand>
</feature>
<evidence type="ECO:0000256" key="3">
    <source>
        <dbReference type="ARBA" id="ARBA00022563"/>
    </source>
</evidence>
<comment type="similarity">
    <text evidence="12">Belongs to the tetrahydrofolate dehydrogenase/cyclohydrolase family.</text>
</comment>
<sequence length="290" mass="31615">MGKLLKTKELAGQIEAEIKGDVRHLKERGIYPAISVLLVQGDPASAYYAKAKEKLARKLGIRFLLTSFHQSVTERELLEKINGLNHCPSVHGIMLELPLPKHLDANKLSSAVSPEKDVDGLTPSNQFSCMNGTRGLYPATPQSCIRILKYFGYSLKGKRVVLIGHGKTVGRPLVHMLLRENATLTVCDEFTTKLKPHIDQADILISAVGKANLIMPEMVHPELVIIDAGINDTPDGITGDVNAEVAESIRAMTPVPGGVGKITTMVLFQNLIRAVSLQTNESVVGYYESL</sequence>
<feature type="domain" description="Tetrahydrofolate dehydrogenase/cyclohydrolase NAD(P)-binding" evidence="14">
    <location>
        <begin position="138"/>
        <end position="277"/>
    </location>
</feature>
<evidence type="ECO:0000259" key="14">
    <source>
        <dbReference type="Pfam" id="PF02882"/>
    </source>
</evidence>
<keyword evidence="5 12" id="KW-0658">Purine biosynthesis</keyword>
<comment type="function">
    <text evidence="12">Catalyzes the oxidation of 5,10-methylenetetrahydrofolate to 5,10-methenyltetrahydrofolate and then the hydrolysis of 5,10-methenyltetrahydrofolate to 10-formyltetrahydrofolate.</text>
</comment>
<comment type="subunit">
    <text evidence="2 12">Homodimer.</text>
</comment>
<evidence type="ECO:0000256" key="7">
    <source>
        <dbReference type="ARBA" id="ARBA00022857"/>
    </source>
</evidence>
<dbReference type="GO" id="GO:0005829">
    <property type="term" value="C:cytosol"/>
    <property type="evidence" value="ECO:0007669"/>
    <property type="project" value="TreeGrafter"/>
</dbReference>
<evidence type="ECO:0000256" key="6">
    <source>
        <dbReference type="ARBA" id="ARBA00022801"/>
    </source>
</evidence>
<evidence type="ECO:0000256" key="10">
    <source>
        <dbReference type="ARBA" id="ARBA00023167"/>
    </source>
</evidence>
<evidence type="ECO:0000259" key="13">
    <source>
        <dbReference type="Pfam" id="PF00763"/>
    </source>
</evidence>
<keyword evidence="8 12" id="KW-0560">Oxidoreductase</keyword>
<dbReference type="PANTHER" id="PTHR48099:SF5">
    <property type="entry name" value="C-1-TETRAHYDROFOLATE SYNTHASE, CYTOPLASMIC"/>
    <property type="match status" value="1"/>
</dbReference>
<evidence type="ECO:0000256" key="1">
    <source>
        <dbReference type="ARBA" id="ARBA00004777"/>
    </source>
</evidence>
<dbReference type="GO" id="GO:0004488">
    <property type="term" value="F:methylenetetrahydrofolate dehydrogenase (NADP+) activity"/>
    <property type="evidence" value="ECO:0007669"/>
    <property type="project" value="UniProtKB-UniRule"/>
</dbReference>
<keyword evidence="6 12" id="KW-0378">Hydrolase</keyword>
<keyword evidence="10 12" id="KW-0486">Methionine biosynthesis</keyword>
<accession>A0AAU8IDT3</accession>
<dbReference type="InterPro" id="IPR020631">
    <property type="entry name" value="THF_DH/CycHdrlase_NAD-bd_dom"/>
</dbReference>
<reference evidence="15" key="1">
    <citation type="submission" date="2024-06" db="EMBL/GenBank/DDBJ databases">
        <authorList>
            <person name="Fan A."/>
            <person name="Zhang F.Y."/>
            <person name="Zhang L."/>
        </authorList>
    </citation>
    <scope>NUCLEOTIDE SEQUENCE</scope>
    <source>
        <strain evidence="15">Y61</strain>
    </source>
</reference>
<keyword evidence="4 12" id="KW-0028">Amino-acid biosynthesis</keyword>